<gene>
    <name evidence="2" type="ordered locus">Sde_0256</name>
</gene>
<dbReference type="RefSeq" id="WP_011466744.1">
    <property type="nucleotide sequence ID" value="NC_007912.1"/>
</dbReference>
<name>Q21P59_SACD2</name>
<dbReference type="GeneID" id="98611960"/>
<accession>Q21P59</accession>
<dbReference type="Gene3D" id="3.10.20.310">
    <property type="entry name" value="membrane protein fhac"/>
    <property type="match status" value="1"/>
</dbReference>
<protein>
    <recommendedName>
        <fullName evidence="4">Bacterial surface antigen (D15) domain-containing protein</fullName>
    </recommendedName>
</protein>
<dbReference type="Gene3D" id="2.40.160.50">
    <property type="entry name" value="membrane protein fhac: a member of the omp85/tpsb transporter family"/>
    <property type="match status" value="1"/>
</dbReference>
<keyword evidence="1" id="KW-0732">Signal</keyword>
<dbReference type="EMBL" id="CP000282">
    <property type="protein sequence ID" value="ABD79520.1"/>
    <property type="molecule type" value="Genomic_DNA"/>
</dbReference>
<feature type="signal peptide" evidence="1">
    <location>
        <begin position="1"/>
        <end position="28"/>
    </location>
</feature>
<evidence type="ECO:0008006" key="4">
    <source>
        <dbReference type="Google" id="ProtNLM"/>
    </source>
</evidence>
<organism evidence="2 3">
    <name type="scientific">Saccharophagus degradans (strain 2-40 / ATCC 43961 / DSM 17024)</name>
    <dbReference type="NCBI Taxonomy" id="203122"/>
    <lineage>
        <taxon>Bacteria</taxon>
        <taxon>Pseudomonadati</taxon>
        <taxon>Pseudomonadota</taxon>
        <taxon>Gammaproteobacteria</taxon>
        <taxon>Cellvibrionales</taxon>
        <taxon>Cellvibrionaceae</taxon>
        <taxon>Saccharophagus</taxon>
    </lineage>
</organism>
<feature type="chain" id="PRO_5004200536" description="Bacterial surface antigen (D15) domain-containing protein" evidence="1">
    <location>
        <begin position="29"/>
        <end position="560"/>
    </location>
</feature>
<dbReference type="HOGENOM" id="CLU_034081_0_0_6"/>
<proteinExistence type="predicted"/>
<keyword evidence="3" id="KW-1185">Reference proteome</keyword>
<evidence type="ECO:0000256" key="1">
    <source>
        <dbReference type="SAM" id="SignalP"/>
    </source>
</evidence>
<sequence length="560" mass="63999">MKKLLFKRKLLYASLLAAASVAAAPVQAEKAQPSNCQPIKNTEAIAEGTRVNKKALGKWKNKKIHKINITINNIFDESDPAENKWIYRLANRIQVNTRENTIRSQLLFKEGDEVDPERIEESLRRLYKKEYLLDVKLELAEQCGDSVTLDLIVRDAWTIEPRISAGHEGGESSSEFGLRDGNFLGSGAELELIYKTDAERSQVDYKYRSENFLNTRWLAEFYHADLSDGENNRVILEKPYYSNNTRWAYGFEVETLTQVDKIRMGDSLLNAYSHVTESQNAYLGRALAINSKRTYRLNVGVTAVDHAFSNVEQTQQLPDSEQQFYHWLEVQRQTNEFKTYTNLNYIKRAEDIAIGQEFSVRVGQGEWAETDSMTRLIAQYSNALALQGNHLFKFDTYTDLVYTNEDQSLANSIWGLSGKYHYYVDGKNRWQIRASWDRGNNLPEYRELTLGEEVGMRGYPLSYQRGDNRYIVNIERRFYSDIHWFNLIRVGAVAFVDAGRAWQTGSGEQADHLASAGLGLRLHSSKSGNPAVIHINLSAPLVKDEQLDDYLVSVAVGTEF</sequence>
<dbReference type="KEGG" id="sde:Sde_0256"/>
<dbReference type="AlphaFoldDB" id="Q21P59"/>
<dbReference type="STRING" id="203122.Sde_0256"/>
<dbReference type="eggNOG" id="COG4775">
    <property type="taxonomic scope" value="Bacteria"/>
</dbReference>
<reference evidence="2 3" key="1">
    <citation type="journal article" date="2008" name="PLoS Genet.">
        <title>Complete genome sequence of the complex carbohydrate-degrading marine bacterium, Saccharophagus degradans strain 2-40 T.</title>
        <authorList>
            <person name="Weiner R.M."/>
            <person name="Taylor L.E.II."/>
            <person name="Henrissat B."/>
            <person name="Hauser L."/>
            <person name="Land M."/>
            <person name="Coutinho P.M."/>
            <person name="Rancurel C."/>
            <person name="Saunders E.H."/>
            <person name="Longmire A.G."/>
            <person name="Zhang H."/>
            <person name="Bayer E.A."/>
            <person name="Gilbert H.J."/>
            <person name="Larimer F."/>
            <person name="Zhulin I.B."/>
            <person name="Ekborg N.A."/>
            <person name="Lamed R."/>
            <person name="Richardson P.M."/>
            <person name="Borovok I."/>
            <person name="Hutcheson S."/>
        </authorList>
    </citation>
    <scope>NUCLEOTIDE SEQUENCE [LARGE SCALE GENOMIC DNA]</scope>
    <source>
        <strain evidence="3">2-40 / ATCC 43961 / DSM 17024</strain>
    </source>
</reference>
<dbReference type="Proteomes" id="UP000001947">
    <property type="component" value="Chromosome"/>
</dbReference>
<dbReference type="OrthoDB" id="6306838at2"/>
<evidence type="ECO:0000313" key="3">
    <source>
        <dbReference type="Proteomes" id="UP000001947"/>
    </source>
</evidence>
<evidence type="ECO:0000313" key="2">
    <source>
        <dbReference type="EMBL" id="ABD79520.1"/>
    </source>
</evidence>